<dbReference type="AlphaFoldDB" id="A0A1F7IKK2"/>
<dbReference type="Proteomes" id="UP000179072">
    <property type="component" value="Unassembled WGS sequence"/>
</dbReference>
<evidence type="ECO:0000313" key="2">
    <source>
        <dbReference type="Proteomes" id="UP000179072"/>
    </source>
</evidence>
<reference evidence="1 2" key="1">
    <citation type="journal article" date="2016" name="Nat. Commun.">
        <title>Thousands of microbial genomes shed light on interconnected biogeochemical processes in an aquifer system.</title>
        <authorList>
            <person name="Anantharaman K."/>
            <person name="Brown C.T."/>
            <person name="Hug L.A."/>
            <person name="Sharon I."/>
            <person name="Castelle C.J."/>
            <person name="Probst A.J."/>
            <person name="Thomas B.C."/>
            <person name="Singh A."/>
            <person name="Wilkins M.J."/>
            <person name="Karaoz U."/>
            <person name="Brodie E.L."/>
            <person name="Williams K.H."/>
            <person name="Hubbard S.S."/>
            <person name="Banfield J.F."/>
        </authorList>
    </citation>
    <scope>NUCLEOTIDE SEQUENCE [LARGE SCALE GENOMIC DNA]</scope>
</reference>
<dbReference type="STRING" id="1802060.A2957_00435"/>
<sequence length="121" mass="13181">MLNALIIEPNKKLGSPYNYISGLFNIVHVANVESGLVSLSGTLPQVVFLSTNIGINKTLMFLEALKNASHKKLIPLIFVIDLTNKLNTVPGTTWGGKIGILHSMASKTEFNSTMNRVLESQ</sequence>
<gene>
    <name evidence="1" type="ORF">A2957_00435</name>
</gene>
<name>A0A1F7IKK2_9BACT</name>
<proteinExistence type="predicted"/>
<dbReference type="EMBL" id="MGAK01000028">
    <property type="protein sequence ID" value="OGK43875.1"/>
    <property type="molecule type" value="Genomic_DNA"/>
</dbReference>
<protein>
    <recommendedName>
        <fullName evidence="3">Response regulatory domain-containing protein</fullName>
    </recommendedName>
</protein>
<evidence type="ECO:0008006" key="3">
    <source>
        <dbReference type="Google" id="ProtNLM"/>
    </source>
</evidence>
<comment type="caution">
    <text evidence="1">The sequence shown here is derived from an EMBL/GenBank/DDBJ whole genome shotgun (WGS) entry which is preliminary data.</text>
</comment>
<accession>A0A1F7IKK2</accession>
<organism evidence="1 2">
    <name type="scientific">Candidatus Roizmanbacteria bacterium RIFCSPLOWO2_01_FULL_38_11</name>
    <dbReference type="NCBI Taxonomy" id="1802060"/>
    <lineage>
        <taxon>Bacteria</taxon>
        <taxon>Candidatus Roizmaniibacteriota</taxon>
    </lineage>
</organism>
<evidence type="ECO:0000313" key="1">
    <source>
        <dbReference type="EMBL" id="OGK43875.1"/>
    </source>
</evidence>